<dbReference type="Proteomes" id="UP001138961">
    <property type="component" value="Unassembled WGS sequence"/>
</dbReference>
<keyword evidence="1" id="KW-0812">Transmembrane</keyword>
<feature type="transmembrane region" description="Helical" evidence="1">
    <location>
        <begin position="6"/>
        <end position="32"/>
    </location>
</feature>
<evidence type="ECO:0000313" key="2">
    <source>
        <dbReference type="EMBL" id="MCB5200778.1"/>
    </source>
</evidence>
<evidence type="ECO:0000256" key="1">
    <source>
        <dbReference type="SAM" id="Phobius"/>
    </source>
</evidence>
<reference evidence="2" key="1">
    <citation type="submission" date="2021-10" db="EMBL/GenBank/DDBJ databases">
        <title>Loktanella gaetbuli sp. nov., isolated from a tidal flat.</title>
        <authorList>
            <person name="Park S."/>
            <person name="Yoon J.-H."/>
        </authorList>
    </citation>
    <scope>NUCLEOTIDE SEQUENCE</scope>
    <source>
        <strain evidence="2">TSTF-M6</strain>
    </source>
</reference>
<evidence type="ECO:0000313" key="3">
    <source>
        <dbReference type="Proteomes" id="UP001138961"/>
    </source>
</evidence>
<keyword evidence="1" id="KW-0472">Membrane</keyword>
<dbReference type="InterPro" id="IPR008620">
    <property type="entry name" value="FixH"/>
</dbReference>
<protein>
    <submittedName>
        <fullName evidence="2">FixH family protein</fullName>
    </submittedName>
</protein>
<sequence>MTEVKGWHVLGIFVLAFGVIISVNLTLAFNAVRTFPGLEVKNSYVASQSFDADRTAQQALRWDVAARLEGDELILAIHRDGQAVAPTIESAIFGRATMVAADQTPVFVFDGDVFRAHVDAGAGNWNLRLQARAADGTLFQQRVIVQVQS</sequence>
<dbReference type="Pfam" id="PF05751">
    <property type="entry name" value="FixH"/>
    <property type="match status" value="1"/>
</dbReference>
<gene>
    <name evidence="2" type="ORF">LGQ03_16190</name>
</gene>
<dbReference type="EMBL" id="JAJATZ010000012">
    <property type="protein sequence ID" value="MCB5200778.1"/>
    <property type="molecule type" value="Genomic_DNA"/>
</dbReference>
<organism evidence="2 3">
    <name type="scientific">Loktanella gaetbuli</name>
    <dbReference type="NCBI Taxonomy" id="2881335"/>
    <lineage>
        <taxon>Bacteria</taxon>
        <taxon>Pseudomonadati</taxon>
        <taxon>Pseudomonadota</taxon>
        <taxon>Alphaproteobacteria</taxon>
        <taxon>Rhodobacterales</taxon>
        <taxon>Roseobacteraceae</taxon>
        <taxon>Loktanella</taxon>
    </lineage>
</organism>
<dbReference type="RefSeq" id="WP_226749244.1">
    <property type="nucleotide sequence ID" value="NZ_JAJATZ010000012.1"/>
</dbReference>
<keyword evidence="3" id="KW-1185">Reference proteome</keyword>
<keyword evidence="1" id="KW-1133">Transmembrane helix</keyword>
<accession>A0ABS8BYG1</accession>
<name>A0ABS8BYG1_9RHOB</name>
<comment type="caution">
    <text evidence="2">The sequence shown here is derived from an EMBL/GenBank/DDBJ whole genome shotgun (WGS) entry which is preliminary data.</text>
</comment>
<proteinExistence type="predicted"/>